<sequence>MVVRFHCPFVGLSGFHNGGENGLTITSLITHLRDRHCNGDAQVITKQSLTTNVAVFEAAKVTFKRTGLWLCGVCFKTHTLCAKCRHEEGSDFVPPSDYGDGEVRFVLYDLAKPQVHSSPSVQLDHVNELVLDEHAGFTLPLLDILLSKRLRTVKSIPIKCRLRFSRVLKGALDKVICTPDDISCWVSLLLLPLCILKNFCPRSNIKYKSGIKRQRQEECIANSIRYWGIPGGSFQLVREDLVKPSLSWSNIDEENLDLGERNVKQCKRKIYDGHYTAAVRVLSFYGVAPYTDATLEDLKAKNPLEPAPSLPHIPIDHHQLIASGAVVLDMIKSFSRGTSCRRDSFRAQHLMDCLSGAAMAISDELVSSITQVVNLFLDGKCPKMLGEYIASAPLMSLVKPGVFGVRVSGGVEAILHVVNWLIEDRGDDIGLSMLLVDFKNAFNLLDREVMLQEVIMEDGPCRGLHLNVDKTEVFLPKEDPRSRFAGVFPPNIVRPLHDVKLLGAPASVDIDFSSELVMKRVTKSIELMDVVAKINDPQCELLLLRACAALRFDLERIVTASGPGFSDWQWRLSTLPFAFGGLGVYSAGLVCLDDGTIIGDTLVVGEVLKVITEDGPCRGLHLNVDKTEVFLPKEDPRSRFAGVFPPNIVRPLHDVKLLGAPASADIDFSSELVMKRVAKSIELMDVVAKINDPQCELLLLRACAGISKLYFSMHTCSPLIFKRAQHSFDATLRFDLERIVTASGPGFNIYGDHVVSCAGIVGIKHRHNIVRDTLVDICFLSEILDGKEVDIGLGGGRDKPLRPADMLLYSWVGGVNICVDLTGSSPLTQTGMIDFAPGRAMFEAAQRKCIKYEAKCADIGYGFLPLLILFFWAT</sequence>
<gene>
    <name evidence="1" type="ORF">Tco_1040962</name>
</gene>
<name>A0ABQ5GEU0_9ASTR</name>
<keyword evidence="2" id="KW-1185">Reference proteome</keyword>
<reference evidence="1" key="1">
    <citation type="journal article" date="2022" name="Int. J. Mol. Sci.">
        <title>Draft Genome of Tanacetum Coccineum: Genomic Comparison of Closely Related Tanacetum-Family Plants.</title>
        <authorList>
            <person name="Yamashiro T."/>
            <person name="Shiraishi A."/>
            <person name="Nakayama K."/>
            <person name="Satake H."/>
        </authorList>
    </citation>
    <scope>NUCLEOTIDE SEQUENCE</scope>
</reference>
<accession>A0ABQ5GEU0</accession>
<proteinExistence type="predicted"/>
<dbReference type="EMBL" id="BQNB010018424">
    <property type="protein sequence ID" value="GJT74237.1"/>
    <property type="molecule type" value="Genomic_DNA"/>
</dbReference>
<dbReference type="PANTHER" id="PTHR48462">
    <property type="entry name" value="PROTEIN, PUTATIVE-RELATED"/>
    <property type="match status" value="1"/>
</dbReference>
<evidence type="ECO:0008006" key="3">
    <source>
        <dbReference type="Google" id="ProtNLM"/>
    </source>
</evidence>
<evidence type="ECO:0000313" key="1">
    <source>
        <dbReference type="EMBL" id="GJT74237.1"/>
    </source>
</evidence>
<protein>
    <recommendedName>
        <fullName evidence="3">Reverse transcriptase domain-containing protein</fullName>
    </recommendedName>
</protein>
<comment type="caution">
    <text evidence="1">The sequence shown here is derived from an EMBL/GenBank/DDBJ whole genome shotgun (WGS) entry which is preliminary data.</text>
</comment>
<reference evidence="1" key="2">
    <citation type="submission" date="2022-01" db="EMBL/GenBank/DDBJ databases">
        <authorList>
            <person name="Yamashiro T."/>
            <person name="Shiraishi A."/>
            <person name="Satake H."/>
            <person name="Nakayama K."/>
        </authorList>
    </citation>
    <scope>NUCLEOTIDE SEQUENCE</scope>
</reference>
<dbReference type="Proteomes" id="UP001151760">
    <property type="component" value="Unassembled WGS sequence"/>
</dbReference>
<dbReference type="PANTHER" id="PTHR48462:SF1">
    <property type="entry name" value="PROTEIN, PUTATIVE-RELATED"/>
    <property type="match status" value="1"/>
</dbReference>
<organism evidence="1 2">
    <name type="scientific">Tanacetum coccineum</name>
    <dbReference type="NCBI Taxonomy" id="301880"/>
    <lineage>
        <taxon>Eukaryota</taxon>
        <taxon>Viridiplantae</taxon>
        <taxon>Streptophyta</taxon>
        <taxon>Embryophyta</taxon>
        <taxon>Tracheophyta</taxon>
        <taxon>Spermatophyta</taxon>
        <taxon>Magnoliopsida</taxon>
        <taxon>eudicotyledons</taxon>
        <taxon>Gunneridae</taxon>
        <taxon>Pentapetalae</taxon>
        <taxon>asterids</taxon>
        <taxon>campanulids</taxon>
        <taxon>Asterales</taxon>
        <taxon>Asteraceae</taxon>
        <taxon>Asteroideae</taxon>
        <taxon>Anthemideae</taxon>
        <taxon>Anthemidinae</taxon>
        <taxon>Tanacetum</taxon>
    </lineage>
</organism>
<evidence type="ECO:0000313" key="2">
    <source>
        <dbReference type="Proteomes" id="UP001151760"/>
    </source>
</evidence>